<proteinExistence type="predicted"/>
<dbReference type="PANTHER" id="PTHR33116:SF86">
    <property type="entry name" value="REVERSE TRANSCRIPTASE DOMAIN-CONTAINING PROTEIN"/>
    <property type="match status" value="1"/>
</dbReference>
<dbReference type="EMBL" id="CABIKO010000149">
    <property type="protein sequence ID" value="VVA28775.1"/>
    <property type="molecule type" value="Genomic_DNA"/>
</dbReference>
<protein>
    <submittedName>
        <fullName evidence="2">PREDICTED: reverse mRNAase</fullName>
    </submittedName>
</protein>
<evidence type="ECO:0000313" key="3">
    <source>
        <dbReference type="Proteomes" id="UP000327085"/>
    </source>
</evidence>
<evidence type="ECO:0000256" key="1">
    <source>
        <dbReference type="SAM" id="SignalP"/>
    </source>
</evidence>
<dbReference type="Gramene" id="VVA28775">
    <property type="protein sequence ID" value="VVA28775"/>
    <property type="gene ID" value="Prudul26B015286"/>
</dbReference>
<organism evidence="2 3">
    <name type="scientific">Prunus dulcis</name>
    <name type="common">Almond</name>
    <name type="synonym">Amygdalus dulcis</name>
    <dbReference type="NCBI Taxonomy" id="3755"/>
    <lineage>
        <taxon>Eukaryota</taxon>
        <taxon>Viridiplantae</taxon>
        <taxon>Streptophyta</taxon>
        <taxon>Embryophyta</taxon>
        <taxon>Tracheophyta</taxon>
        <taxon>Spermatophyta</taxon>
        <taxon>Magnoliopsida</taxon>
        <taxon>eudicotyledons</taxon>
        <taxon>Gunneridae</taxon>
        <taxon>Pentapetalae</taxon>
        <taxon>rosids</taxon>
        <taxon>fabids</taxon>
        <taxon>Rosales</taxon>
        <taxon>Rosaceae</taxon>
        <taxon>Amygdaloideae</taxon>
        <taxon>Amygdaleae</taxon>
        <taxon>Prunus</taxon>
    </lineage>
</organism>
<feature type="chain" id="PRO_5023130532" evidence="1">
    <location>
        <begin position="33"/>
        <end position="259"/>
    </location>
</feature>
<sequence length="259" mass="29330">MVLETSAAASLVFLNPVIWSLILASLPSEVDALADVRDRINQKIAGWKLNLLSQVGREVLIKSVATAVPAYPVSCFLRPTTLCNTINSNLGRFWWGHDGDHGKIHWHSWKKLCTPKAVGGMGFRDLHAFNRSLLAKQCWRILRNLEALWARIFRCVEGSLVNWLRLWKDLPIPTNRCFTPLLVSYIIEVDNGTWNISHIEPFIPSCDAAKIRATPIGIPSTCDRLVWLEVKLDDYSIKIGYYHIIKSSPPIFRDRASAE</sequence>
<dbReference type="OMA" id="TWNISHI"/>
<accession>A0A5E4FLN0</accession>
<feature type="signal peptide" evidence="1">
    <location>
        <begin position="1"/>
        <end position="32"/>
    </location>
</feature>
<dbReference type="PANTHER" id="PTHR33116">
    <property type="entry name" value="REVERSE TRANSCRIPTASE ZINC-BINDING DOMAIN-CONTAINING PROTEIN-RELATED-RELATED"/>
    <property type="match status" value="1"/>
</dbReference>
<name>A0A5E4FLN0_PRUDU</name>
<evidence type="ECO:0000313" key="2">
    <source>
        <dbReference type="EMBL" id="VVA28775.1"/>
    </source>
</evidence>
<reference evidence="3" key="1">
    <citation type="journal article" date="2020" name="Plant J.">
        <title>Transposons played a major role in the diversification between the closely related almond and peach genomes: results from the almond genome sequence.</title>
        <authorList>
            <person name="Alioto T."/>
            <person name="Alexiou K.G."/>
            <person name="Bardil A."/>
            <person name="Barteri F."/>
            <person name="Castanera R."/>
            <person name="Cruz F."/>
            <person name="Dhingra A."/>
            <person name="Duval H."/>
            <person name="Fernandez I Marti A."/>
            <person name="Frias L."/>
            <person name="Galan B."/>
            <person name="Garcia J.L."/>
            <person name="Howad W."/>
            <person name="Gomez-Garrido J."/>
            <person name="Gut M."/>
            <person name="Julca I."/>
            <person name="Morata J."/>
            <person name="Puigdomenech P."/>
            <person name="Ribeca P."/>
            <person name="Rubio Cabetas M.J."/>
            <person name="Vlasova A."/>
            <person name="Wirthensohn M."/>
            <person name="Garcia-Mas J."/>
            <person name="Gabaldon T."/>
            <person name="Casacuberta J.M."/>
            <person name="Arus P."/>
        </authorList>
    </citation>
    <scope>NUCLEOTIDE SEQUENCE [LARGE SCALE GENOMIC DNA]</scope>
    <source>
        <strain evidence="3">cv. Texas</strain>
    </source>
</reference>
<gene>
    <name evidence="2" type="ORF">ALMOND_2B015286</name>
</gene>
<dbReference type="Proteomes" id="UP000327085">
    <property type="component" value="Chromosome 4"/>
</dbReference>
<keyword evidence="1" id="KW-0732">Signal</keyword>
<dbReference type="AlphaFoldDB" id="A0A5E4FLN0"/>
<dbReference type="InParanoid" id="A0A5E4FLN0"/>